<evidence type="ECO:0000256" key="2">
    <source>
        <dbReference type="ARBA" id="ARBA00022801"/>
    </source>
</evidence>
<evidence type="ECO:0000256" key="3">
    <source>
        <dbReference type="RuleBase" id="RU000590"/>
    </source>
</evidence>
<proteinExistence type="inferred from homology"/>
<dbReference type="InterPro" id="IPR000587">
    <property type="entry name" value="Creatinase_N"/>
</dbReference>
<comment type="similarity">
    <text evidence="3">Belongs to the peptidase M24B family.</text>
</comment>
<dbReference type="PANTHER" id="PTHR46112:SF9">
    <property type="entry name" value="XAA-PRO AMINOPEPTIDASE"/>
    <property type="match status" value="1"/>
</dbReference>
<dbReference type="Gene3D" id="3.90.230.10">
    <property type="entry name" value="Creatinase/methionine aminopeptidase superfamily"/>
    <property type="match status" value="1"/>
</dbReference>
<dbReference type="GO" id="GO:0004177">
    <property type="term" value="F:aminopeptidase activity"/>
    <property type="evidence" value="ECO:0007669"/>
    <property type="project" value="UniProtKB-KW"/>
</dbReference>
<name>A0A7C4HDL7_STAMA</name>
<dbReference type="InterPro" id="IPR001131">
    <property type="entry name" value="Peptidase_M24B_aminopep-P_CS"/>
</dbReference>
<evidence type="ECO:0000313" key="6">
    <source>
        <dbReference type="EMBL" id="HGM58604.1"/>
    </source>
</evidence>
<dbReference type="SUPFAM" id="SSF55920">
    <property type="entry name" value="Creatinase/aminopeptidase"/>
    <property type="match status" value="1"/>
</dbReference>
<keyword evidence="1 3" id="KW-0479">Metal-binding</keyword>
<gene>
    <name evidence="7" type="ORF">ENT92_01345</name>
    <name evidence="6" type="ORF">ENU14_03330</name>
</gene>
<dbReference type="PROSITE" id="PS00491">
    <property type="entry name" value="PROLINE_PEPTIDASE"/>
    <property type="match status" value="1"/>
</dbReference>
<evidence type="ECO:0000259" key="5">
    <source>
        <dbReference type="Pfam" id="PF01321"/>
    </source>
</evidence>
<keyword evidence="6" id="KW-0645">Protease</keyword>
<evidence type="ECO:0000259" key="4">
    <source>
        <dbReference type="Pfam" id="PF00557"/>
    </source>
</evidence>
<feature type="domain" description="Creatinase N-terminal" evidence="5">
    <location>
        <begin position="6"/>
        <end position="143"/>
    </location>
</feature>
<comment type="caution">
    <text evidence="6">The sequence shown here is derived from an EMBL/GenBank/DDBJ whole genome shotgun (WGS) entry which is preliminary data.</text>
</comment>
<dbReference type="AlphaFoldDB" id="A0A7C4HDL7"/>
<dbReference type="Pfam" id="PF01321">
    <property type="entry name" value="Creatinase_N"/>
    <property type="match status" value="1"/>
</dbReference>
<dbReference type="Pfam" id="PF00557">
    <property type="entry name" value="Peptidase_M24"/>
    <property type="match status" value="1"/>
</dbReference>
<evidence type="ECO:0000313" key="7">
    <source>
        <dbReference type="EMBL" id="HGU64848.1"/>
    </source>
</evidence>
<organism evidence="6">
    <name type="scientific">Staphylothermus marinus</name>
    <dbReference type="NCBI Taxonomy" id="2280"/>
    <lineage>
        <taxon>Archaea</taxon>
        <taxon>Thermoproteota</taxon>
        <taxon>Thermoprotei</taxon>
        <taxon>Desulfurococcales</taxon>
        <taxon>Desulfurococcaceae</taxon>
        <taxon>Staphylothermus</taxon>
    </lineage>
</organism>
<keyword evidence="6" id="KW-0031">Aminopeptidase</keyword>
<evidence type="ECO:0000256" key="1">
    <source>
        <dbReference type="ARBA" id="ARBA00022723"/>
    </source>
</evidence>
<sequence length="369" mass="41669">MSSMNLNKLIEIIRVNELSGLILVSHENIEYFLDLEVVGESPVIVYVSDNGLIEIYVPVLDYYRYGSLVENRNIEVYAVSKTLKPSDMKIVELDWRDIVEKKIVENRKIGIDKSHSSPLSGVLSAISSEKIVDISKDIDNYRMLKEEWEIEAISEAIDIVGDAIHRIIDNLHDRITEVEIAGLFEYYSRKRGVKRFAFEPLVLFKPGNSYPHNLPSNTELGINNLILLDLGVKYRNRCCDLTRMVIWGSVSSEEKNVLEIVSTAVDKAIDIIQPGVKASEVDGIARKYIEEKGFGNRFIHGLGHGIGVVVHEKPFIRVNSDIELKPGMVFTIEPGIYFNNKYGVRIEENVLVTKTGVKVLSSGIDRVFT</sequence>
<reference evidence="6" key="1">
    <citation type="journal article" date="2020" name="mSystems">
        <title>Genome- and Community-Level Interaction Insights into Carbon Utilization and Element Cycling Functions of Hydrothermarchaeota in Hydrothermal Sediment.</title>
        <authorList>
            <person name="Zhou Z."/>
            <person name="Liu Y."/>
            <person name="Xu W."/>
            <person name="Pan J."/>
            <person name="Luo Z.H."/>
            <person name="Li M."/>
        </authorList>
    </citation>
    <scope>NUCLEOTIDE SEQUENCE [LARGE SCALE GENOMIC DNA]</scope>
    <source>
        <strain evidence="7">SpSt-622</strain>
        <strain evidence="6">SpSt-642</strain>
    </source>
</reference>
<dbReference type="InterPro" id="IPR000994">
    <property type="entry name" value="Pept_M24"/>
</dbReference>
<dbReference type="InterPro" id="IPR050659">
    <property type="entry name" value="Peptidase_M24B"/>
</dbReference>
<dbReference type="InterPro" id="IPR029149">
    <property type="entry name" value="Creatin/AminoP/Spt16_N"/>
</dbReference>
<accession>A0A7C4HDL7</accession>
<keyword evidence="2" id="KW-0378">Hydrolase</keyword>
<dbReference type="EMBL" id="DTAN01000054">
    <property type="protein sequence ID" value="HGU64848.1"/>
    <property type="molecule type" value="Genomic_DNA"/>
</dbReference>
<dbReference type="GO" id="GO:0046872">
    <property type="term" value="F:metal ion binding"/>
    <property type="evidence" value="ECO:0007669"/>
    <property type="project" value="UniProtKB-KW"/>
</dbReference>
<dbReference type="EMBL" id="DTBJ01000022">
    <property type="protein sequence ID" value="HGM58604.1"/>
    <property type="molecule type" value="Genomic_DNA"/>
</dbReference>
<dbReference type="InterPro" id="IPR036005">
    <property type="entry name" value="Creatinase/aminopeptidase-like"/>
</dbReference>
<dbReference type="PANTHER" id="PTHR46112">
    <property type="entry name" value="AMINOPEPTIDASE"/>
    <property type="match status" value="1"/>
</dbReference>
<protein>
    <submittedName>
        <fullName evidence="6">Aminopeptidase P family protein</fullName>
    </submittedName>
</protein>
<dbReference type="Gene3D" id="3.40.350.10">
    <property type="entry name" value="Creatinase/prolidase N-terminal domain"/>
    <property type="match status" value="1"/>
</dbReference>
<feature type="domain" description="Peptidase M24" evidence="4">
    <location>
        <begin position="151"/>
        <end position="354"/>
    </location>
</feature>